<proteinExistence type="inferred from homology"/>
<reference evidence="9 10" key="1">
    <citation type="submission" date="2020-12" db="EMBL/GenBank/DDBJ databases">
        <title>Sulforoseuscoccus oceanibium gen. nov., sp. nov., a representative of the phylum Verrucomicrobia with special cytoplasmic membrane, and proposal of Sulforoseuscoccusaceae fam. nov.</title>
        <authorList>
            <person name="Xi F."/>
        </authorList>
    </citation>
    <scope>NUCLEOTIDE SEQUENCE [LARGE SCALE GENOMIC DNA]</scope>
    <source>
        <strain evidence="9 10">T37</strain>
    </source>
</reference>
<dbReference type="PANTHER" id="PTHR43133">
    <property type="entry name" value="RNA POLYMERASE ECF-TYPE SIGMA FACTO"/>
    <property type="match status" value="1"/>
</dbReference>
<dbReference type="SUPFAM" id="SSF88946">
    <property type="entry name" value="Sigma2 domain of RNA polymerase sigma factors"/>
    <property type="match status" value="1"/>
</dbReference>
<dbReference type="InterPro" id="IPR000838">
    <property type="entry name" value="RNA_pol_sigma70_ECF_CS"/>
</dbReference>
<dbReference type="Pfam" id="PF08281">
    <property type="entry name" value="Sigma70_r4_2"/>
    <property type="match status" value="1"/>
</dbReference>
<evidence type="ECO:0000256" key="3">
    <source>
        <dbReference type="ARBA" id="ARBA00023082"/>
    </source>
</evidence>
<dbReference type="NCBIfam" id="TIGR02937">
    <property type="entry name" value="sigma70-ECF"/>
    <property type="match status" value="1"/>
</dbReference>
<dbReference type="Pfam" id="PF04542">
    <property type="entry name" value="Sigma70_r2"/>
    <property type="match status" value="1"/>
</dbReference>
<dbReference type="Gene3D" id="1.10.10.10">
    <property type="entry name" value="Winged helix-like DNA-binding domain superfamily/Winged helix DNA-binding domain"/>
    <property type="match status" value="1"/>
</dbReference>
<dbReference type="PANTHER" id="PTHR43133:SF8">
    <property type="entry name" value="RNA POLYMERASE SIGMA FACTOR HI_1459-RELATED"/>
    <property type="match status" value="1"/>
</dbReference>
<dbReference type="CDD" id="cd06171">
    <property type="entry name" value="Sigma70_r4"/>
    <property type="match status" value="1"/>
</dbReference>
<keyword evidence="5 6" id="KW-0804">Transcription</keyword>
<dbReference type="KEGG" id="soa:G3M56_009700"/>
<gene>
    <name evidence="9" type="ORF">G3M56_009700</name>
</gene>
<dbReference type="InterPro" id="IPR013324">
    <property type="entry name" value="RNA_pol_sigma_r3/r4-like"/>
</dbReference>
<protein>
    <recommendedName>
        <fullName evidence="6">RNA polymerase sigma factor</fullName>
    </recommendedName>
</protein>
<dbReference type="InterPro" id="IPR036388">
    <property type="entry name" value="WH-like_DNA-bd_sf"/>
</dbReference>
<name>A0A7T7JBE4_9BACT</name>
<dbReference type="GO" id="GO:0006352">
    <property type="term" value="P:DNA-templated transcription initiation"/>
    <property type="evidence" value="ECO:0007669"/>
    <property type="project" value="InterPro"/>
</dbReference>
<dbReference type="EMBL" id="CP066776">
    <property type="protein sequence ID" value="QQL44168.1"/>
    <property type="molecule type" value="Genomic_DNA"/>
</dbReference>
<dbReference type="InterPro" id="IPR014284">
    <property type="entry name" value="RNA_pol_sigma-70_dom"/>
</dbReference>
<dbReference type="Proteomes" id="UP000475117">
    <property type="component" value="Chromosome"/>
</dbReference>
<evidence type="ECO:0000256" key="2">
    <source>
        <dbReference type="ARBA" id="ARBA00023015"/>
    </source>
</evidence>
<keyword evidence="2 6" id="KW-0805">Transcription regulation</keyword>
<evidence type="ECO:0000313" key="9">
    <source>
        <dbReference type="EMBL" id="QQL44168.1"/>
    </source>
</evidence>
<dbReference type="AlphaFoldDB" id="A0A7T7JBE4"/>
<keyword evidence="10" id="KW-1185">Reference proteome</keyword>
<feature type="domain" description="RNA polymerase sigma-70 region 2" evidence="7">
    <location>
        <begin position="47"/>
        <end position="115"/>
    </location>
</feature>
<evidence type="ECO:0000259" key="7">
    <source>
        <dbReference type="Pfam" id="PF04542"/>
    </source>
</evidence>
<accession>A0A7T7JBE4</accession>
<keyword evidence="4 6" id="KW-0238">DNA-binding</keyword>
<dbReference type="RefSeq" id="WP_235203368.1">
    <property type="nucleotide sequence ID" value="NZ_CP066776.1"/>
</dbReference>
<dbReference type="SUPFAM" id="SSF88659">
    <property type="entry name" value="Sigma3 and sigma4 domains of RNA polymerase sigma factors"/>
    <property type="match status" value="1"/>
</dbReference>
<organism evidence="9 10">
    <name type="scientific">Sulfuriroseicoccus oceanibius</name>
    <dbReference type="NCBI Taxonomy" id="2707525"/>
    <lineage>
        <taxon>Bacteria</taxon>
        <taxon>Pseudomonadati</taxon>
        <taxon>Verrucomicrobiota</taxon>
        <taxon>Verrucomicrobiia</taxon>
        <taxon>Verrucomicrobiales</taxon>
        <taxon>Verrucomicrobiaceae</taxon>
        <taxon>Sulfuriroseicoccus</taxon>
    </lineage>
</organism>
<evidence type="ECO:0000256" key="6">
    <source>
        <dbReference type="RuleBase" id="RU000716"/>
    </source>
</evidence>
<dbReference type="InterPro" id="IPR007627">
    <property type="entry name" value="RNA_pol_sigma70_r2"/>
</dbReference>
<evidence type="ECO:0000313" key="10">
    <source>
        <dbReference type="Proteomes" id="UP000475117"/>
    </source>
</evidence>
<keyword evidence="3 6" id="KW-0731">Sigma factor</keyword>
<dbReference type="InterPro" id="IPR013249">
    <property type="entry name" value="RNA_pol_sigma70_r4_t2"/>
</dbReference>
<sequence>MAPKQDAIPSHRSGELTDDELAARENAIDLALMQRIANGDHGAFAELMARHQRAVIGTIAKMQGDSALAEDLAQQVFLRVWKSAPRYQPTAKFTTWLYTIVRNLVFNESRRAWRRNEFSVVDDDGSTPDFHDTRQASPQDDALLHELEGKVDAALESLPEKQRLAVILRWREHLAYEEIADILEASVSSVKSLLFRARTHLRNHLDGYLADEPEGN</sequence>
<evidence type="ECO:0000259" key="8">
    <source>
        <dbReference type="Pfam" id="PF08281"/>
    </source>
</evidence>
<feature type="domain" description="RNA polymerase sigma factor 70 region 4 type 2" evidence="8">
    <location>
        <begin position="150"/>
        <end position="201"/>
    </location>
</feature>
<evidence type="ECO:0000256" key="1">
    <source>
        <dbReference type="ARBA" id="ARBA00010641"/>
    </source>
</evidence>
<dbReference type="InterPro" id="IPR039425">
    <property type="entry name" value="RNA_pol_sigma-70-like"/>
</dbReference>
<dbReference type="GO" id="GO:0016987">
    <property type="term" value="F:sigma factor activity"/>
    <property type="evidence" value="ECO:0007669"/>
    <property type="project" value="UniProtKB-KW"/>
</dbReference>
<dbReference type="Gene3D" id="1.10.1740.10">
    <property type="match status" value="1"/>
</dbReference>
<evidence type="ECO:0000256" key="4">
    <source>
        <dbReference type="ARBA" id="ARBA00023125"/>
    </source>
</evidence>
<evidence type="ECO:0000256" key="5">
    <source>
        <dbReference type="ARBA" id="ARBA00023163"/>
    </source>
</evidence>
<dbReference type="PROSITE" id="PS01063">
    <property type="entry name" value="SIGMA70_ECF"/>
    <property type="match status" value="1"/>
</dbReference>
<dbReference type="GO" id="GO:0003677">
    <property type="term" value="F:DNA binding"/>
    <property type="evidence" value="ECO:0007669"/>
    <property type="project" value="UniProtKB-KW"/>
</dbReference>
<comment type="similarity">
    <text evidence="1 6">Belongs to the sigma-70 factor family. ECF subfamily.</text>
</comment>
<dbReference type="InterPro" id="IPR013325">
    <property type="entry name" value="RNA_pol_sigma_r2"/>
</dbReference>